<evidence type="ECO:0000256" key="2">
    <source>
        <dbReference type="ARBA" id="ARBA00007246"/>
    </source>
</evidence>
<evidence type="ECO:0000259" key="13">
    <source>
        <dbReference type="Pfam" id="PF21687"/>
    </source>
</evidence>
<feature type="domain" description="T2SS protein K second SAM-like" evidence="12">
    <location>
        <begin position="196"/>
        <end position="255"/>
    </location>
</feature>
<name>A0A0S4M2X1_9BURK</name>
<reference evidence="15" key="1">
    <citation type="submission" date="2015-11" db="EMBL/GenBank/DDBJ databases">
        <authorList>
            <person name="Seth-Smith H.M.B."/>
        </authorList>
    </citation>
    <scope>NUCLEOTIDE SEQUENCE [LARGE SCALE GENOMIC DNA]</scope>
    <source>
        <strain evidence="15">2013Ark11</strain>
    </source>
</reference>
<evidence type="ECO:0000313" key="15">
    <source>
        <dbReference type="Proteomes" id="UP000198651"/>
    </source>
</evidence>
<dbReference type="OrthoDB" id="9788973at2"/>
<comment type="subcellular location">
    <subcellularLocation>
        <location evidence="1 10">Cell inner membrane</location>
    </subcellularLocation>
</comment>
<evidence type="ECO:0000256" key="5">
    <source>
        <dbReference type="ARBA" id="ARBA00022519"/>
    </source>
</evidence>
<dbReference type="Gene3D" id="3.30.1300.30">
    <property type="entry name" value="GSPII I/J protein-like"/>
    <property type="match status" value="2"/>
</dbReference>
<dbReference type="SUPFAM" id="SSF158544">
    <property type="entry name" value="GspK insert domain-like"/>
    <property type="match status" value="1"/>
</dbReference>
<dbReference type="AlphaFoldDB" id="A0A0S4M2X1"/>
<feature type="transmembrane region" description="Helical" evidence="11">
    <location>
        <begin position="12"/>
        <end position="32"/>
    </location>
</feature>
<dbReference type="PIRSF" id="PIRSF002786">
    <property type="entry name" value="XcpX"/>
    <property type="match status" value="1"/>
</dbReference>
<evidence type="ECO:0000256" key="11">
    <source>
        <dbReference type="SAM" id="Phobius"/>
    </source>
</evidence>
<evidence type="ECO:0000256" key="8">
    <source>
        <dbReference type="ARBA" id="ARBA00022989"/>
    </source>
</evidence>
<evidence type="ECO:0000259" key="12">
    <source>
        <dbReference type="Pfam" id="PF03934"/>
    </source>
</evidence>
<dbReference type="EMBL" id="LN906597">
    <property type="protein sequence ID" value="CUT17218.1"/>
    <property type="molecule type" value="Genomic_DNA"/>
</dbReference>
<dbReference type="Gene3D" id="1.10.40.60">
    <property type="entry name" value="EpsJ-like"/>
    <property type="match status" value="3"/>
</dbReference>
<evidence type="ECO:0000256" key="7">
    <source>
        <dbReference type="ARBA" id="ARBA00022927"/>
    </source>
</evidence>
<dbReference type="InterPro" id="IPR038072">
    <property type="entry name" value="GspK_central_sf"/>
</dbReference>
<keyword evidence="4 10" id="KW-1003">Cell membrane</keyword>
<protein>
    <recommendedName>
        <fullName evidence="10">Type II secretion system protein K</fullName>
    </recommendedName>
</protein>
<sequence>MKRCIWHKHKGAILMMTLLVIFIVSLIAATLMSKSYLQISLLENRQSSAQLDLFNKGVIDWVKVMLWVDQRRRTPTTLEDVWAIPLDHTTVYGGVVTGRVQDAQALWNCNNLVYSGFLHESQVKIFEKLLGILNLPTELAATLAQALLHNSFGHYRQPHSSYLLDISELSALPGFSDDVISKLRPYVTALPGYTKVNVNTAPQEVLAAVISSMDMRSVQHLVARRIIAPFSNFQELGSFLAGVSPSLSNVFEDLIQITLKSDYFLITGFTEKDDTKSPMTALIRRHLRRKPYVVWFKRS</sequence>
<dbReference type="Pfam" id="PF21687">
    <property type="entry name" value="T2SSK_1st"/>
    <property type="match status" value="1"/>
</dbReference>
<dbReference type="InterPro" id="IPR049031">
    <property type="entry name" value="T2SSK_SAM-like_1st"/>
</dbReference>
<evidence type="ECO:0000256" key="6">
    <source>
        <dbReference type="ARBA" id="ARBA00022692"/>
    </source>
</evidence>
<evidence type="ECO:0000256" key="10">
    <source>
        <dbReference type="PIRNR" id="PIRNR002786"/>
    </source>
</evidence>
<evidence type="ECO:0000256" key="1">
    <source>
        <dbReference type="ARBA" id="ARBA00004533"/>
    </source>
</evidence>
<keyword evidence="3 10" id="KW-0813">Transport</keyword>
<dbReference type="NCBIfam" id="NF037980">
    <property type="entry name" value="T2SS_GspK"/>
    <property type="match status" value="1"/>
</dbReference>
<keyword evidence="8 11" id="KW-1133">Transmembrane helix</keyword>
<dbReference type="SUPFAM" id="SSF54523">
    <property type="entry name" value="Pili subunits"/>
    <property type="match status" value="1"/>
</dbReference>
<organism evidence="14 15">
    <name type="scientific">Candidatus Ichthyocystis hellenicum</name>
    <dbReference type="NCBI Taxonomy" id="1561003"/>
    <lineage>
        <taxon>Bacteria</taxon>
        <taxon>Pseudomonadati</taxon>
        <taxon>Pseudomonadota</taxon>
        <taxon>Betaproteobacteria</taxon>
        <taxon>Burkholderiales</taxon>
        <taxon>Candidatus Ichthyocystis</taxon>
    </lineage>
</organism>
<accession>A0A0S4M2X1</accession>
<proteinExistence type="inferred from homology"/>
<keyword evidence="5 10" id="KW-0997">Cell inner membrane</keyword>
<evidence type="ECO:0000313" key="14">
    <source>
        <dbReference type="EMBL" id="CUT17218.1"/>
    </source>
</evidence>
<feature type="domain" description="T2SS protein K first SAM-like" evidence="13">
    <location>
        <begin position="108"/>
        <end position="191"/>
    </location>
</feature>
<gene>
    <name evidence="14" type="ORF">Ark11_0364</name>
</gene>
<evidence type="ECO:0000256" key="4">
    <source>
        <dbReference type="ARBA" id="ARBA00022475"/>
    </source>
</evidence>
<dbReference type="InterPro" id="IPR045584">
    <property type="entry name" value="Pilin-like"/>
</dbReference>
<dbReference type="Pfam" id="PF03934">
    <property type="entry name" value="T2SSK"/>
    <property type="match status" value="1"/>
</dbReference>
<evidence type="ECO:0000256" key="9">
    <source>
        <dbReference type="ARBA" id="ARBA00023136"/>
    </source>
</evidence>
<dbReference type="InterPro" id="IPR049179">
    <property type="entry name" value="T2SSK_SAM-like_2nd"/>
</dbReference>
<dbReference type="Proteomes" id="UP000198651">
    <property type="component" value="Chromosome I"/>
</dbReference>
<keyword evidence="6 11" id="KW-0812">Transmembrane</keyword>
<dbReference type="InterPro" id="IPR005628">
    <property type="entry name" value="GspK"/>
</dbReference>
<dbReference type="GO" id="GO:0009306">
    <property type="term" value="P:protein secretion"/>
    <property type="evidence" value="ECO:0007669"/>
    <property type="project" value="InterPro"/>
</dbReference>
<dbReference type="PANTHER" id="PTHR38831:SF1">
    <property type="entry name" value="TYPE II SECRETION SYSTEM PROTEIN K-RELATED"/>
    <property type="match status" value="1"/>
</dbReference>
<dbReference type="RefSeq" id="WP_157722226.1">
    <property type="nucleotide sequence ID" value="NZ_FLSL01000092.1"/>
</dbReference>
<dbReference type="STRING" id="1561003.Ark11_0364"/>
<keyword evidence="7" id="KW-0653">Protein transport</keyword>
<evidence type="ECO:0000256" key="3">
    <source>
        <dbReference type="ARBA" id="ARBA00022448"/>
    </source>
</evidence>
<keyword evidence="15" id="KW-1185">Reference proteome</keyword>
<keyword evidence="9 10" id="KW-0472">Membrane</keyword>
<dbReference type="PANTHER" id="PTHR38831">
    <property type="entry name" value="TYPE II SECRETION SYSTEM PROTEIN K"/>
    <property type="match status" value="1"/>
</dbReference>
<dbReference type="GO" id="GO:0005886">
    <property type="term" value="C:plasma membrane"/>
    <property type="evidence" value="ECO:0007669"/>
    <property type="project" value="UniProtKB-SubCell"/>
</dbReference>
<comment type="similarity">
    <text evidence="2 10">Belongs to the GSP K family.</text>
</comment>